<evidence type="ECO:0000256" key="19">
    <source>
        <dbReference type="RuleBase" id="RU000405"/>
    </source>
</evidence>
<dbReference type="GO" id="GO:0006171">
    <property type="term" value="P:cAMP biosynthetic process"/>
    <property type="evidence" value="ECO:0007669"/>
    <property type="project" value="UniProtKB-KW"/>
</dbReference>
<evidence type="ECO:0000256" key="18">
    <source>
        <dbReference type="PIRSR" id="PIRSR039050-51"/>
    </source>
</evidence>
<feature type="transmembrane region" description="Helical" evidence="21">
    <location>
        <begin position="126"/>
        <end position="146"/>
    </location>
</feature>
<reference evidence="23" key="1">
    <citation type="submission" date="2022-03" db="EMBL/GenBank/DDBJ databases">
        <authorList>
            <person name="Martin C."/>
        </authorList>
    </citation>
    <scope>NUCLEOTIDE SEQUENCE</scope>
</reference>
<feature type="binding site" evidence="17">
    <location>
        <position position="424"/>
    </location>
    <ligand>
        <name>ATP</name>
        <dbReference type="ChEBI" id="CHEBI:30616"/>
    </ligand>
</feature>
<evidence type="ECO:0000256" key="14">
    <source>
        <dbReference type="ARBA" id="ARBA00023180"/>
    </source>
</evidence>
<feature type="transmembrane region" description="Helical" evidence="21">
    <location>
        <begin position="96"/>
        <end position="120"/>
    </location>
</feature>
<dbReference type="CDD" id="cd07302">
    <property type="entry name" value="CHD"/>
    <property type="match status" value="2"/>
</dbReference>
<dbReference type="PROSITE" id="PS50125">
    <property type="entry name" value="GUANYLATE_CYCLASE_2"/>
    <property type="match status" value="2"/>
</dbReference>
<gene>
    <name evidence="23" type="ORF">OFUS_LOCUS2628</name>
</gene>
<feature type="transmembrane region" description="Helical" evidence="21">
    <location>
        <begin position="731"/>
        <end position="752"/>
    </location>
</feature>
<dbReference type="InterPro" id="IPR032628">
    <property type="entry name" value="AC_N"/>
</dbReference>
<dbReference type="AlphaFoldDB" id="A0A8S4N388"/>
<comment type="subcellular location">
    <subcellularLocation>
        <location evidence="3">Membrane</location>
        <topology evidence="3">Multi-pass membrane protein</topology>
    </subcellularLocation>
</comment>
<evidence type="ECO:0000256" key="8">
    <source>
        <dbReference type="ARBA" id="ARBA00022741"/>
    </source>
</evidence>
<dbReference type="InterPro" id="IPR001054">
    <property type="entry name" value="A/G_cyclase"/>
</dbReference>
<dbReference type="PIRSF" id="PIRSF039050">
    <property type="entry name" value="Ade_cyc"/>
    <property type="match status" value="1"/>
</dbReference>
<evidence type="ECO:0000313" key="23">
    <source>
        <dbReference type="EMBL" id="CAH1775305.1"/>
    </source>
</evidence>
<feature type="binding site" evidence="18">
    <location>
        <position position="336"/>
    </location>
    <ligand>
        <name>Mg(2+)</name>
        <dbReference type="ChEBI" id="CHEBI:18420"/>
        <label>1</label>
        <note>catalytic</note>
    </ligand>
</feature>
<proteinExistence type="inferred from homology"/>
<comment type="cofactor">
    <cofactor evidence="2">
        <name>Mn(2+)</name>
        <dbReference type="ChEBI" id="CHEBI:29035"/>
    </cofactor>
</comment>
<feature type="binding site" evidence="18">
    <location>
        <position position="336"/>
    </location>
    <ligand>
        <name>Mg(2+)</name>
        <dbReference type="ChEBI" id="CHEBI:18420"/>
        <label>2</label>
        <note>catalytic</note>
    </ligand>
</feature>
<dbReference type="InterPro" id="IPR029787">
    <property type="entry name" value="Nucleotide_cyclase"/>
</dbReference>
<dbReference type="GO" id="GO:0046872">
    <property type="term" value="F:metal ion binding"/>
    <property type="evidence" value="ECO:0007669"/>
    <property type="project" value="UniProtKB-KW"/>
</dbReference>
<dbReference type="Pfam" id="PF00211">
    <property type="entry name" value="Guanylate_cyc"/>
    <property type="match status" value="2"/>
</dbReference>
<evidence type="ECO:0000256" key="15">
    <source>
        <dbReference type="ARBA" id="ARBA00023239"/>
    </source>
</evidence>
<accession>A0A8S4N388</accession>
<keyword evidence="9 16" id="KW-0067">ATP-binding</keyword>
<feature type="transmembrane region" description="Helical" evidence="21">
    <location>
        <begin position="179"/>
        <end position="200"/>
    </location>
</feature>
<keyword evidence="8 16" id="KW-0547">Nucleotide-binding</keyword>
<comment type="cofactor">
    <cofactor evidence="18">
        <name>Mg(2+)</name>
        <dbReference type="ChEBI" id="CHEBI:18420"/>
    </cofactor>
    <cofactor evidence="18">
        <name>Mn(2+)</name>
        <dbReference type="ChEBI" id="CHEBI:29035"/>
    </cofactor>
    <text evidence="18">Binds 2 magnesium ions per subunit. Is also active with manganese (in vitro).</text>
</comment>
<feature type="region of interest" description="Disordered" evidence="20">
    <location>
        <begin position="1"/>
        <end position="55"/>
    </location>
</feature>
<evidence type="ECO:0000256" key="3">
    <source>
        <dbReference type="ARBA" id="ARBA00004141"/>
    </source>
</evidence>
<keyword evidence="6 16" id="KW-0479">Metal-binding</keyword>
<evidence type="ECO:0000256" key="16">
    <source>
        <dbReference type="PIRNR" id="PIRNR039050"/>
    </source>
</evidence>
<evidence type="ECO:0000256" key="21">
    <source>
        <dbReference type="SAM" id="Phobius"/>
    </source>
</evidence>
<dbReference type="PROSITE" id="PS00452">
    <property type="entry name" value="GUANYLATE_CYCLASE_1"/>
    <property type="match status" value="1"/>
</dbReference>
<feature type="transmembrane region" description="Helical" evidence="21">
    <location>
        <begin position="772"/>
        <end position="791"/>
    </location>
</feature>
<keyword evidence="7" id="KW-0677">Repeat</keyword>
<feature type="transmembrane region" description="Helical" evidence="21">
    <location>
        <begin position="703"/>
        <end position="724"/>
    </location>
</feature>
<comment type="catalytic activity">
    <reaction evidence="1 16">
        <text>ATP = 3',5'-cyclic AMP + diphosphate</text>
        <dbReference type="Rhea" id="RHEA:15389"/>
        <dbReference type="ChEBI" id="CHEBI:30616"/>
        <dbReference type="ChEBI" id="CHEBI:33019"/>
        <dbReference type="ChEBI" id="CHEBI:58165"/>
        <dbReference type="EC" id="4.6.1.1"/>
    </reaction>
</comment>
<dbReference type="GO" id="GO:0005524">
    <property type="term" value="F:ATP binding"/>
    <property type="evidence" value="ECO:0007669"/>
    <property type="project" value="UniProtKB-UniRule"/>
</dbReference>
<dbReference type="Proteomes" id="UP000749559">
    <property type="component" value="Unassembled WGS sequence"/>
</dbReference>
<name>A0A8S4N388_OWEFU</name>
<keyword evidence="10 16" id="KW-0460">Magnesium</keyword>
<sequence>MGGGKTMLEMNKSRRSIRSKSQSQASLIKVKGLEGEDNGTLEKGRRKSENSQSTVQVEIDQSGLQRLLPSSLRHRFADQQLESLYRAYYCRQKNSAVLVLIILSLFFCVTSIILYCIAFTEKKIPPIAILSVCVVINIVMFILLKFRLISDKLFMYTPFIPWILFATEIYVVIGLESEPIVPSLAVGWQCFLAYLSYVMLPLPLRWCMLLSSLSCLVHTIVVIVICILNYPNVYQIGNAVGANIFLFLCANILGIISYFFNDINQRKAFLETKASLNVKIIIEEGSKEQERLLLSVLPKHVADEMVQDMGDVLVADGQFRKIYMSRHENVSILYADIVGFTAISSKCTAGELVKILNELFARFDKLAEKYHQLRIKILGDCYYCISGAPEPRSDHAVLSVHMGLAMVDAISDVRAQTKTDVNMRVGIHTGAVLGGVVGQKQWQFDVLGKDVSLANKMESGGLAGRVHISHSTTKFMHGEFELEPGDGDQREEAIRMAGMKTYLIKSVIKPYPEGTLDEIYVGGMIFDQDDDDNNEQNKEENLNKLLYEAIVEKEATQDIGKRINFITMHYHDTNMEELFDRNRQKFSSVAILGTCVVLVCCFFSYVCIAPKSLFSILTFIIGALLLTVFTVFPFAASSPKRFVGCAVSFSQWLLRKPWLRAGWTISAILVLAACNIVYMFGCDSNISNTFSLPLNSESLNCEYPVYFSYYGILVLIEVTVLVQLGFLAKILILVPLTVVYCVLYAIVLPNLFDRYDIALYGSYNTLATTVSTKYSIVGKAIAISLTLAFYIRHNEVVMRKLFIWKYEADEAKELIQKQREKNEALVYNILPAHVARDFIGTKKRDEELVSQAYDEAGVIFASCPNFNDFYTEDSVNNDGLECLRFLNEIISDYDELLNEARFKNIIKIKTIGSTYMAASGMNLGYSIPKKENGAKQDAPVKERWQHLADLTDFAYALKETLDRINSQSFNSFVLRIGINQGPIIGGVIGAKKPHFDIWGNTVNVSSRMESTGQAGKIQCVEDTMLILKEFGFTFEKRGFVKVKGKGELITYFLTGKDGKNGGSPLPNQPQDDIF</sequence>
<feature type="transmembrane region" description="Helical" evidence="21">
    <location>
        <begin position="236"/>
        <end position="260"/>
    </location>
</feature>
<dbReference type="PANTHER" id="PTHR45627:SF30">
    <property type="entry name" value="ADENYLATE CYCLASE TYPE 3"/>
    <property type="match status" value="1"/>
</dbReference>
<dbReference type="FunFam" id="3.30.70.1230:FF:000014">
    <property type="entry name" value="adenylate cyclase type 9"/>
    <property type="match status" value="1"/>
</dbReference>
<keyword evidence="14" id="KW-0325">Glycoprotein</keyword>
<dbReference type="GO" id="GO:0004016">
    <property type="term" value="F:adenylate cyclase activity"/>
    <property type="evidence" value="ECO:0007669"/>
    <property type="project" value="UniProtKB-EC"/>
</dbReference>
<evidence type="ECO:0000256" key="4">
    <source>
        <dbReference type="ARBA" id="ARBA00012201"/>
    </source>
</evidence>
<feature type="transmembrane region" description="Helical" evidence="21">
    <location>
        <begin position="153"/>
        <end position="173"/>
    </location>
</feature>
<evidence type="ECO:0000256" key="12">
    <source>
        <dbReference type="ARBA" id="ARBA00022998"/>
    </source>
</evidence>
<feature type="compositionally biased region" description="Basic and acidic residues" evidence="20">
    <location>
        <begin position="40"/>
        <end position="49"/>
    </location>
</feature>
<feature type="binding site" evidence="18">
    <location>
        <position position="380"/>
    </location>
    <ligand>
        <name>Mg(2+)</name>
        <dbReference type="ChEBI" id="CHEBI:18420"/>
        <label>1</label>
        <note>catalytic</note>
    </ligand>
</feature>
<dbReference type="Gene3D" id="3.30.70.1230">
    <property type="entry name" value="Nucleotide cyclase"/>
    <property type="match status" value="2"/>
</dbReference>
<protein>
    <recommendedName>
        <fullName evidence="4 16">adenylate cyclase</fullName>
        <ecNumber evidence="4 16">4.6.1.1</ecNumber>
    </recommendedName>
</protein>
<keyword evidence="24" id="KW-1185">Reference proteome</keyword>
<evidence type="ECO:0000256" key="6">
    <source>
        <dbReference type="ARBA" id="ARBA00022723"/>
    </source>
</evidence>
<feature type="binding site" evidence="18">
    <location>
        <position position="337"/>
    </location>
    <ligand>
        <name>Mg(2+)</name>
        <dbReference type="ChEBI" id="CHEBI:18420"/>
        <label>2</label>
        <note>catalytic</note>
    </ligand>
</feature>
<feature type="transmembrane region" description="Helical" evidence="21">
    <location>
        <begin position="586"/>
        <end position="606"/>
    </location>
</feature>
<feature type="transmembrane region" description="Helical" evidence="21">
    <location>
        <begin position="657"/>
        <end position="680"/>
    </location>
</feature>
<feature type="binding site" evidence="17">
    <location>
        <begin position="336"/>
        <end position="341"/>
    </location>
    <ligand>
        <name>ATP</name>
        <dbReference type="ChEBI" id="CHEBI:30616"/>
    </ligand>
</feature>
<feature type="transmembrane region" description="Helical" evidence="21">
    <location>
        <begin position="207"/>
        <end position="230"/>
    </location>
</feature>
<evidence type="ECO:0000256" key="11">
    <source>
        <dbReference type="ARBA" id="ARBA00022989"/>
    </source>
</evidence>
<dbReference type="OrthoDB" id="10261550at2759"/>
<dbReference type="GO" id="GO:0035556">
    <property type="term" value="P:intracellular signal transduction"/>
    <property type="evidence" value="ECO:0007669"/>
    <property type="project" value="InterPro"/>
</dbReference>
<dbReference type="FunFam" id="3.30.70.1230:FF:000006">
    <property type="entry name" value="Adenylate cyclase"/>
    <property type="match status" value="1"/>
</dbReference>
<keyword evidence="5 21" id="KW-0812">Transmembrane</keyword>
<keyword evidence="15 16" id="KW-0456">Lyase</keyword>
<feature type="binding site" evidence="18">
    <location>
        <position position="380"/>
    </location>
    <ligand>
        <name>Mg(2+)</name>
        <dbReference type="ChEBI" id="CHEBI:18420"/>
        <label>2</label>
        <note>catalytic</note>
    </ligand>
</feature>
<feature type="binding site" evidence="17">
    <location>
        <position position="1043"/>
    </location>
    <ligand>
        <name>ATP</name>
        <dbReference type="ChEBI" id="CHEBI:30616"/>
    </ligand>
</feature>
<feature type="binding site" evidence="17">
    <location>
        <begin position="1003"/>
        <end position="1007"/>
    </location>
    <ligand>
        <name>ATP</name>
        <dbReference type="ChEBI" id="CHEBI:30616"/>
    </ligand>
</feature>
<dbReference type="SMART" id="SM00044">
    <property type="entry name" value="CYCc"/>
    <property type="match status" value="2"/>
</dbReference>
<feature type="binding site" evidence="17">
    <location>
        <position position="909"/>
    </location>
    <ligand>
        <name>ATP</name>
        <dbReference type="ChEBI" id="CHEBI:30616"/>
    </ligand>
</feature>
<dbReference type="InterPro" id="IPR030672">
    <property type="entry name" value="Adcy"/>
</dbReference>
<evidence type="ECO:0000256" key="7">
    <source>
        <dbReference type="ARBA" id="ARBA00022737"/>
    </source>
</evidence>
<evidence type="ECO:0000256" key="9">
    <source>
        <dbReference type="ARBA" id="ARBA00022840"/>
    </source>
</evidence>
<evidence type="ECO:0000256" key="5">
    <source>
        <dbReference type="ARBA" id="ARBA00022692"/>
    </source>
</evidence>
<dbReference type="SUPFAM" id="SSF55073">
    <property type="entry name" value="Nucleotide cyclase"/>
    <property type="match status" value="2"/>
</dbReference>
<dbReference type="GO" id="GO:0005886">
    <property type="term" value="C:plasma membrane"/>
    <property type="evidence" value="ECO:0007669"/>
    <property type="project" value="InterPro"/>
</dbReference>
<comment type="caution">
    <text evidence="23">The sequence shown here is derived from an EMBL/GenBank/DDBJ whole genome shotgun (WGS) entry which is preliminary data.</text>
</comment>
<feature type="domain" description="Guanylate cyclase" evidence="22">
    <location>
        <begin position="331"/>
        <end position="458"/>
    </location>
</feature>
<evidence type="ECO:0000256" key="10">
    <source>
        <dbReference type="ARBA" id="ARBA00022842"/>
    </source>
</evidence>
<comment type="similarity">
    <text evidence="16 19">Belongs to the adenylyl cyclase class-4/guanylyl cyclase family.</text>
</comment>
<dbReference type="EMBL" id="CAIIXF020000001">
    <property type="protein sequence ID" value="CAH1775305.1"/>
    <property type="molecule type" value="Genomic_DNA"/>
</dbReference>
<evidence type="ECO:0000256" key="2">
    <source>
        <dbReference type="ARBA" id="ARBA00001936"/>
    </source>
</evidence>
<evidence type="ECO:0000259" key="22">
    <source>
        <dbReference type="PROSITE" id="PS50125"/>
    </source>
</evidence>
<evidence type="ECO:0000313" key="24">
    <source>
        <dbReference type="Proteomes" id="UP000749559"/>
    </source>
</evidence>
<dbReference type="EC" id="4.6.1.1" evidence="4 16"/>
<comment type="function">
    <text evidence="16">Catalyzes the formation of the signaling molecule cAMP in response to G-protein signaling.</text>
</comment>
<organism evidence="23 24">
    <name type="scientific">Owenia fusiformis</name>
    <name type="common">Polychaete worm</name>
    <dbReference type="NCBI Taxonomy" id="6347"/>
    <lineage>
        <taxon>Eukaryota</taxon>
        <taxon>Metazoa</taxon>
        <taxon>Spiralia</taxon>
        <taxon>Lophotrochozoa</taxon>
        <taxon>Annelida</taxon>
        <taxon>Polychaeta</taxon>
        <taxon>Sedentaria</taxon>
        <taxon>Canalipalpata</taxon>
        <taxon>Sabellida</taxon>
        <taxon>Oweniida</taxon>
        <taxon>Oweniidae</taxon>
        <taxon>Owenia</taxon>
    </lineage>
</organism>
<evidence type="ECO:0000256" key="13">
    <source>
        <dbReference type="ARBA" id="ARBA00023136"/>
    </source>
</evidence>
<keyword evidence="12 16" id="KW-0115">cAMP biosynthesis</keyword>
<keyword evidence="11 21" id="KW-1133">Transmembrane helix</keyword>
<feature type="binding site" evidence="17">
    <location>
        <begin position="378"/>
        <end position="380"/>
    </location>
    <ligand>
        <name>ATP</name>
        <dbReference type="ChEBI" id="CHEBI:30616"/>
    </ligand>
</feature>
<dbReference type="PANTHER" id="PTHR45627">
    <property type="entry name" value="ADENYLATE CYCLASE TYPE 1"/>
    <property type="match status" value="1"/>
</dbReference>
<feature type="binding site" evidence="17">
    <location>
        <begin position="996"/>
        <end position="998"/>
    </location>
    <ligand>
        <name>ATP</name>
        <dbReference type="ChEBI" id="CHEBI:30616"/>
    </ligand>
</feature>
<keyword evidence="13 16" id="KW-0472">Membrane</keyword>
<dbReference type="Pfam" id="PF16214">
    <property type="entry name" value="AC_N"/>
    <property type="match status" value="1"/>
</dbReference>
<keyword evidence="18" id="KW-0464">Manganese</keyword>
<evidence type="ECO:0000256" key="1">
    <source>
        <dbReference type="ARBA" id="ARBA00001593"/>
    </source>
</evidence>
<dbReference type="GO" id="GO:0007189">
    <property type="term" value="P:adenylate cyclase-activating G protein-coupled receptor signaling pathway"/>
    <property type="evidence" value="ECO:0007669"/>
    <property type="project" value="TreeGrafter"/>
</dbReference>
<feature type="transmembrane region" description="Helical" evidence="21">
    <location>
        <begin position="612"/>
        <end position="636"/>
    </location>
</feature>
<evidence type="ECO:0000256" key="20">
    <source>
        <dbReference type="SAM" id="MobiDB-lite"/>
    </source>
</evidence>
<evidence type="ECO:0000256" key="17">
    <source>
        <dbReference type="PIRSR" id="PIRSR039050-50"/>
    </source>
</evidence>
<dbReference type="InterPro" id="IPR018297">
    <property type="entry name" value="A/G_cyclase_CS"/>
</dbReference>
<feature type="domain" description="Guanylate cyclase" evidence="22">
    <location>
        <begin position="857"/>
        <end position="1009"/>
    </location>
</feature>